<evidence type="ECO:0000313" key="1">
    <source>
        <dbReference type="EMBL" id="JAP73424.1"/>
    </source>
</evidence>
<dbReference type="AlphaFoldDB" id="A0A131Y1Q3"/>
<feature type="non-terminal residue" evidence="1">
    <location>
        <position position="1"/>
    </location>
</feature>
<dbReference type="EMBL" id="GEFM01002372">
    <property type="protein sequence ID" value="JAP73424.1"/>
    <property type="molecule type" value="mRNA"/>
</dbReference>
<accession>A0A131Y1Q3</accession>
<proteinExistence type="evidence at transcript level"/>
<protein>
    <submittedName>
        <fullName evidence="1">Putative tick transposon</fullName>
    </submittedName>
</protein>
<organism evidence="1">
    <name type="scientific">Ixodes ricinus</name>
    <name type="common">Common tick</name>
    <name type="synonym">Acarus ricinus</name>
    <dbReference type="NCBI Taxonomy" id="34613"/>
    <lineage>
        <taxon>Eukaryota</taxon>
        <taxon>Metazoa</taxon>
        <taxon>Ecdysozoa</taxon>
        <taxon>Arthropoda</taxon>
        <taxon>Chelicerata</taxon>
        <taxon>Arachnida</taxon>
        <taxon>Acari</taxon>
        <taxon>Parasitiformes</taxon>
        <taxon>Ixodida</taxon>
        <taxon>Ixodoidea</taxon>
        <taxon>Ixodidae</taxon>
        <taxon>Ixodinae</taxon>
        <taxon>Ixodes</taxon>
    </lineage>
</organism>
<sequence>VAQLEKVQRLAARFIFNKFRYSDSPSHLCNLAQLAPLEKRAKISRLRFLFQILNDQTLIDKMKYVTSHNSRATRRNHGRLLAEYQSNNNFFKYSFFP</sequence>
<feature type="non-terminal residue" evidence="1">
    <location>
        <position position="97"/>
    </location>
</feature>
<reference evidence="1" key="1">
    <citation type="submission" date="2016-02" db="EMBL/GenBank/DDBJ databases">
        <title>RNAseq analyses of the midgut from blood- or serum-fed Ixodes ricinus ticks.</title>
        <authorList>
            <person name="Perner J."/>
            <person name="Provaznik J."/>
            <person name="Schrenkova J."/>
            <person name="Urbanova V."/>
            <person name="Ribeiro J.M."/>
            <person name="Kopacek P."/>
        </authorList>
    </citation>
    <scope>NUCLEOTIDE SEQUENCE</scope>
    <source>
        <tissue evidence="1">Gut</tissue>
    </source>
</reference>
<name>A0A131Y1Q3_IXORI</name>